<keyword evidence="2" id="KW-0805">Transcription regulation</keyword>
<dbReference type="InterPro" id="IPR037171">
    <property type="entry name" value="NagB/RpiA_transferase-like"/>
</dbReference>
<comment type="caution">
    <text evidence="7">The sequence shown here is derived from an EMBL/GenBank/DDBJ whole genome shotgun (WGS) entry which is preliminary data.</text>
</comment>
<dbReference type="SUPFAM" id="SSF100950">
    <property type="entry name" value="NagB/RpiA/CoA transferase-like"/>
    <property type="match status" value="1"/>
</dbReference>
<evidence type="ECO:0000256" key="4">
    <source>
        <dbReference type="ARBA" id="ARBA00023163"/>
    </source>
</evidence>
<keyword evidence="4" id="KW-0804">Transcription</keyword>
<dbReference type="InterPro" id="IPR036390">
    <property type="entry name" value="WH_DNA-bd_sf"/>
</dbReference>
<accession>A0ABT9DPY7</accession>
<evidence type="ECO:0000256" key="3">
    <source>
        <dbReference type="ARBA" id="ARBA00023125"/>
    </source>
</evidence>
<sequence length="340" mass="37383">MNQLIQAQKKLLPDLLLVMQKRFEILQYIRLTEPIGRRSLSASLEISERVLRGEVQFLKEQNLVDIKTNGMTLTEEGYELLSVLEDTMKDVLGLTLLEKTLKERLNLKDAIIVSGDSDQSPWVKKEMGRAAVACMKKRFSGKNIVAVTGGTTIEAVAEMMTPDSKNRGLLFVPARGGLGEDVKNQANTICAHMAEKASGTYRLLFVPGQLSQGAYSSIIEEPSVKEVLNTIKSASMLVHGIGEAKTMAERRNTPLEDLKKIDDNDAVTEAFGYYFNADGEVVHKVHSVGMQLDDIDAIPDIIAVAGGSSKAEAIEAYFKKPRNTVLVTDEGAAKKLLRDE</sequence>
<keyword evidence="8" id="KW-1185">Reference proteome</keyword>
<dbReference type="InterPro" id="IPR048715">
    <property type="entry name" value="CggR_N"/>
</dbReference>
<protein>
    <submittedName>
        <fullName evidence="7">GapA transcriptional regulator CggR</fullName>
    </submittedName>
</protein>
<dbReference type="Pfam" id="PF04198">
    <property type="entry name" value="Sugar-bind"/>
    <property type="match status" value="1"/>
</dbReference>
<dbReference type="InterPro" id="IPR051054">
    <property type="entry name" value="SorC_transcr_regulators"/>
</dbReference>
<comment type="similarity">
    <text evidence="1">Belongs to the SorC transcriptional regulatory family.</text>
</comment>
<dbReference type="Gene3D" id="3.40.50.1360">
    <property type="match status" value="1"/>
</dbReference>
<reference evidence="7" key="1">
    <citation type="submission" date="2023-07" db="EMBL/GenBank/DDBJ databases">
        <title>Biological control against Fusarium languescens, the causal agent of wilt in Jalapeno peppers, by a novel bacterial subspecies: Bacillus cabrialesii subsp. tritici TSO2.</title>
        <authorList>
            <person name="Montoya-Martinez A.C."/>
            <person name="Figueroa-Brambila K.M."/>
            <person name="Escalante-Beltran A."/>
            <person name="Lopez-Montoya N.D."/>
            <person name="Valenzuela-Ruiz V."/>
            <person name="Parra-Cota F.I."/>
            <person name="Estrada Alvarado M.I."/>
            <person name="De Los Santos Villalobos S."/>
        </authorList>
    </citation>
    <scope>NUCLEOTIDE SEQUENCE</scope>
    <source>
        <strain evidence="7">TSO2</strain>
    </source>
</reference>
<organism evidence="7 8">
    <name type="scientific">Bacillus cabrialesii subsp. tritici</name>
    <dbReference type="NCBI Taxonomy" id="2944916"/>
    <lineage>
        <taxon>Bacteria</taxon>
        <taxon>Bacillati</taxon>
        <taxon>Bacillota</taxon>
        <taxon>Bacilli</taxon>
        <taxon>Bacillales</taxon>
        <taxon>Bacillaceae</taxon>
        <taxon>Bacillus</taxon>
        <taxon>Bacillus cabrialesii</taxon>
    </lineage>
</organism>
<dbReference type="Pfam" id="PF21715">
    <property type="entry name" value="CggR_N"/>
    <property type="match status" value="1"/>
</dbReference>
<feature type="domain" description="Sugar-binding" evidence="5">
    <location>
        <begin position="91"/>
        <end position="338"/>
    </location>
</feature>
<gene>
    <name evidence="7" type="primary">cggR</name>
    <name evidence="7" type="ORF">KHP33_018250</name>
</gene>
<evidence type="ECO:0000313" key="8">
    <source>
        <dbReference type="Proteomes" id="UP001177121"/>
    </source>
</evidence>
<dbReference type="PANTHER" id="PTHR34294:SF5">
    <property type="entry name" value="CENTRAL GLYCOLYTIC GENES REGULATOR"/>
    <property type="match status" value="1"/>
</dbReference>
<feature type="domain" description="CggR N-terminal DNA binding" evidence="6">
    <location>
        <begin position="18"/>
        <end position="88"/>
    </location>
</feature>
<dbReference type="InterPro" id="IPR007324">
    <property type="entry name" value="Sugar-bd_dom_put"/>
</dbReference>
<dbReference type="EMBL" id="JAHBMK020000001">
    <property type="protein sequence ID" value="MDO8226755.1"/>
    <property type="molecule type" value="Genomic_DNA"/>
</dbReference>
<evidence type="ECO:0000259" key="5">
    <source>
        <dbReference type="Pfam" id="PF04198"/>
    </source>
</evidence>
<dbReference type="SUPFAM" id="SSF46785">
    <property type="entry name" value="Winged helix' DNA-binding domain"/>
    <property type="match status" value="1"/>
</dbReference>
<dbReference type="RefSeq" id="WP_103748405.1">
    <property type="nucleotide sequence ID" value="NZ_JAHBMK020000001.1"/>
</dbReference>
<evidence type="ECO:0000259" key="6">
    <source>
        <dbReference type="Pfam" id="PF21715"/>
    </source>
</evidence>
<dbReference type="PANTHER" id="PTHR34294">
    <property type="entry name" value="TRANSCRIPTIONAL REGULATOR-RELATED"/>
    <property type="match status" value="1"/>
</dbReference>
<evidence type="ECO:0000256" key="2">
    <source>
        <dbReference type="ARBA" id="ARBA00023015"/>
    </source>
</evidence>
<keyword evidence="3" id="KW-0238">DNA-binding</keyword>
<proteinExistence type="inferred from homology"/>
<evidence type="ECO:0000256" key="1">
    <source>
        <dbReference type="ARBA" id="ARBA00010466"/>
    </source>
</evidence>
<evidence type="ECO:0000313" key="7">
    <source>
        <dbReference type="EMBL" id="MDO8226755.1"/>
    </source>
</evidence>
<dbReference type="Proteomes" id="UP001177121">
    <property type="component" value="Unassembled WGS sequence"/>
</dbReference>
<name>A0ABT9DPY7_9BACI</name>
<dbReference type="Gene3D" id="1.10.10.10">
    <property type="entry name" value="Winged helix-like DNA-binding domain superfamily/Winged helix DNA-binding domain"/>
    <property type="match status" value="1"/>
</dbReference>
<dbReference type="InterPro" id="IPR036388">
    <property type="entry name" value="WH-like_DNA-bd_sf"/>
</dbReference>